<proteinExistence type="predicted"/>
<name>A0A4Y7JB64_PAPSO</name>
<dbReference type="PANTHER" id="PTHR35282:SF2">
    <property type="entry name" value="F5D14.24 PROTEIN"/>
    <property type="match status" value="1"/>
</dbReference>
<dbReference type="EMBL" id="CM010718">
    <property type="protein sequence ID" value="RZC57250.1"/>
    <property type="molecule type" value="Genomic_DNA"/>
</dbReference>
<evidence type="ECO:0000313" key="3">
    <source>
        <dbReference type="Proteomes" id="UP000316621"/>
    </source>
</evidence>
<dbReference type="Gramene" id="RZC57250">
    <property type="protein sequence ID" value="RZC57250"/>
    <property type="gene ID" value="C5167_004549"/>
</dbReference>
<protein>
    <submittedName>
        <fullName evidence="2">Uncharacterized protein</fullName>
    </submittedName>
</protein>
<dbReference type="InterPro" id="IPR049198">
    <property type="entry name" value="DUF6865"/>
</dbReference>
<feature type="region of interest" description="Disordered" evidence="1">
    <location>
        <begin position="120"/>
        <end position="141"/>
    </location>
</feature>
<feature type="region of interest" description="Disordered" evidence="1">
    <location>
        <begin position="1"/>
        <end position="21"/>
    </location>
</feature>
<organism evidence="2 3">
    <name type="scientific">Papaver somniferum</name>
    <name type="common">Opium poppy</name>
    <dbReference type="NCBI Taxonomy" id="3469"/>
    <lineage>
        <taxon>Eukaryota</taxon>
        <taxon>Viridiplantae</taxon>
        <taxon>Streptophyta</taxon>
        <taxon>Embryophyta</taxon>
        <taxon>Tracheophyta</taxon>
        <taxon>Spermatophyta</taxon>
        <taxon>Magnoliopsida</taxon>
        <taxon>Ranunculales</taxon>
        <taxon>Papaveraceae</taxon>
        <taxon>Papaveroideae</taxon>
        <taxon>Papaver</taxon>
    </lineage>
</organism>
<reference evidence="2 3" key="1">
    <citation type="journal article" date="2018" name="Science">
        <title>The opium poppy genome and morphinan production.</title>
        <authorList>
            <person name="Guo L."/>
            <person name="Winzer T."/>
            <person name="Yang X."/>
            <person name="Li Y."/>
            <person name="Ning Z."/>
            <person name="He Z."/>
            <person name="Teodor R."/>
            <person name="Lu Y."/>
            <person name="Bowser T.A."/>
            <person name="Graham I.A."/>
            <person name="Ye K."/>
        </authorList>
    </citation>
    <scope>NUCLEOTIDE SEQUENCE [LARGE SCALE GENOMIC DNA]</scope>
    <source>
        <strain evidence="3">cv. HN1</strain>
        <tissue evidence="2">Leaves</tissue>
    </source>
</reference>
<feature type="non-terminal residue" evidence="2">
    <location>
        <position position="1"/>
    </location>
</feature>
<dbReference type="AlphaFoldDB" id="A0A4Y7JB64"/>
<evidence type="ECO:0000256" key="1">
    <source>
        <dbReference type="SAM" id="MobiDB-lite"/>
    </source>
</evidence>
<dbReference type="Pfam" id="PF21737">
    <property type="entry name" value="DUF6865"/>
    <property type="match status" value="2"/>
</dbReference>
<dbReference type="PANTHER" id="PTHR35282">
    <property type="entry name" value="F5D14.24 PROTEIN"/>
    <property type="match status" value="1"/>
</dbReference>
<gene>
    <name evidence="2" type="ORF">C5167_004549</name>
</gene>
<sequence length="158" mass="17646">ADDVENIKKPGEKQQEERKREIEPIFFPENSHDLKEILAESVKDREYRHCMDTNSPCKVVSSKELTRESLIAISESIPDQTESILDQSLPTRESLIAISDSIPENGFASKISSEDFARPKISSEDFTRPNGIVVKDGDGADGYRSKLISLSYTPSPDS</sequence>
<keyword evidence="3" id="KW-1185">Reference proteome</keyword>
<accession>A0A4Y7JB64</accession>
<dbReference type="Proteomes" id="UP000316621">
    <property type="component" value="Chromosome 4"/>
</dbReference>
<evidence type="ECO:0000313" key="2">
    <source>
        <dbReference type="EMBL" id="RZC57250.1"/>
    </source>
</evidence>